<evidence type="ECO:0000259" key="1">
    <source>
        <dbReference type="Pfam" id="PF08241"/>
    </source>
</evidence>
<dbReference type="GO" id="GO:0032259">
    <property type="term" value="P:methylation"/>
    <property type="evidence" value="ECO:0007669"/>
    <property type="project" value="UniProtKB-KW"/>
</dbReference>
<dbReference type="EMBL" id="CP023737">
    <property type="protein sequence ID" value="ATQ69553.1"/>
    <property type="molecule type" value="Genomic_DNA"/>
</dbReference>
<name>A0A2D2D3H9_METT3</name>
<feature type="domain" description="Methyltransferase type 11" evidence="1">
    <location>
        <begin position="110"/>
        <end position="172"/>
    </location>
</feature>
<dbReference type="KEGG" id="mtw:CQW49_17965"/>
<dbReference type="InterPro" id="IPR013216">
    <property type="entry name" value="Methyltransf_11"/>
</dbReference>
<sequence>MTPTEDLRRLLRAAKHRLVMNSSPVIARWKGECPVCRRETTFEARHEWFRDHLICTACERGSIPRERALMQALEQIAPSWRSLQLHESSPGEQAASRVLRRDCKNYLATQYFPEVEPGSFKFGVRCENLEAQTLPDESFDVVITQDVMEHVFHPDRVYQEIYRTLRRGGFYIHTVPIYKGLVATERRASLAPDGSVIHHLDPEYHQNPIDPSGSLVTFHYGYDLPDLIAEWTPFDVEVRRFHQRSVGIVAEFSEVVICRKPFRADVSYST</sequence>
<organism evidence="2 3">
    <name type="scientific">Methylosinus trichosporium (strain ATCC 35070 / NCIMB 11131 / UNIQEM 75 / OB3b)</name>
    <dbReference type="NCBI Taxonomy" id="595536"/>
    <lineage>
        <taxon>Bacteria</taxon>
        <taxon>Pseudomonadati</taxon>
        <taxon>Pseudomonadota</taxon>
        <taxon>Alphaproteobacteria</taxon>
        <taxon>Hyphomicrobiales</taxon>
        <taxon>Methylocystaceae</taxon>
        <taxon>Methylosinus</taxon>
    </lineage>
</organism>
<protein>
    <submittedName>
        <fullName evidence="2">SAM-dependent methyltransferase</fullName>
    </submittedName>
</protein>
<dbReference type="SUPFAM" id="SSF53335">
    <property type="entry name" value="S-adenosyl-L-methionine-dependent methyltransferases"/>
    <property type="match status" value="1"/>
</dbReference>
<dbReference type="GO" id="GO:0008757">
    <property type="term" value="F:S-adenosylmethionine-dependent methyltransferase activity"/>
    <property type="evidence" value="ECO:0007669"/>
    <property type="project" value="InterPro"/>
</dbReference>
<keyword evidence="3" id="KW-1185">Reference proteome</keyword>
<dbReference type="CDD" id="cd02440">
    <property type="entry name" value="AdoMet_MTases"/>
    <property type="match status" value="1"/>
</dbReference>
<reference evidence="3" key="1">
    <citation type="submission" date="2017-10" db="EMBL/GenBank/DDBJ databases">
        <title>Completed PacBio SMRT sequence of Methylosinus trichosporium OB3b reveals presence of a third large plasmid.</title>
        <authorList>
            <person name="Charles T.C."/>
            <person name="Lynch M.D.J."/>
            <person name="Heil J.R."/>
            <person name="Cheng J."/>
        </authorList>
    </citation>
    <scope>NUCLEOTIDE SEQUENCE [LARGE SCALE GENOMIC DNA]</scope>
    <source>
        <strain evidence="3">OB3b</strain>
    </source>
</reference>
<keyword evidence="2" id="KW-0808">Transferase</keyword>
<gene>
    <name evidence="2" type="ORF">CQW49_17965</name>
</gene>
<dbReference type="InterPro" id="IPR029063">
    <property type="entry name" value="SAM-dependent_MTases_sf"/>
</dbReference>
<dbReference type="AlphaFoldDB" id="A0A2D2D3H9"/>
<dbReference type="Proteomes" id="UP000230709">
    <property type="component" value="Chromosome"/>
</dbReference>
<evidence type="ECO:0000313" key="2">
    <source>
        <dbReference type="EMBL" id="ATQ69553.1"/>
    </source>
</evidence>
<keyword evidence="2" id="KW-0489">Methyltransferase</keyword>
<dbReference type="Pfam" id="PF08241">
    <property type="entry name" value="Methyltransf_11"/>
    <property type="match status" value="1"/>
</dbReference>
<evidence type="ECO:0000313" key="3">
    <source>
        <dbReference type="Proteomes" id="UP000230709"/>
    </source>
</evidence>
<proteinExistence type="predicted"/>
<accession>A0A2D2D3H9</accession>
<dbReference type="Gene3D" id="3.40.50.150">
    <property type="entry name" value="Vaccinia Virus protein VP39"/>
    <property type="match status" value="1"/>
</dbReference>